<evidence type="ECO:0000256" key="3">
    <source>
        <dbReference type="SAM" id="MobiDB-lite"/>
    </source>
</evidence>
<dbReference type="STRING" id="133385.A0A2T9YML3"/>
<feature type="region of interest" description="Disordered" evidence="3">
    <location>
        <begin position="650"/>
        <end position="700"/>
    </location>
</feature>
<dbReference type="GO" id="GO:0051286">
    <property type="term" value="C:cell tip"/>
    <property type="evidence" value="ECO:0007669"/>
    <property type="project" value="TreeGrafter"/>
</dbReference>
<dbReference type="GO" id="GO:0006887">
    <property type="term" value="P:exocytosis"/>
    <property type="evidence" value="ECO:0007669"/>
    <property type="project" value="TreeGrafter"/>
</dbReference>
<protein>
    <recommendedName>
        <fullName evidence="4">GDP/GTP exchange factor Sec2 N-terminal domain-containing protein</fullName>
    </recommendedName>
</protein>
<keyword evidence="1 2" id="KW-0175">Coiled coil</keyword>
<dbReference type="PANTHER" id="PTHR14430:SF0">
    <property type="entry name" value="SEC2P DOMAIN-CONTAINING PROTEIN"/>
    <property type="match status" value="1"/>
</dbReference>
<dbReference type="Proteomes" id="UP000245383">
    <property type="component" value="Unassembled WGS sequence"/>
</dbReference>
<dbReference type="InterPro" id="IPR040351">
    <property type="entry name" value="RAB3IL/RAB3IP/Sec2"/>
</dbReference>
<dbReference type="EMBL" id="MBFR01000123">
    <property type="protein sequence ID" value="PVU93578.1"/>
    <property type="molecule type" value="Genomic_DNA"/>
</dbReference>
<keyword evidence="6" id="KW-1185">Reference proteome</keyword>
<gene>
    <name evidence="5" type="ORF">BB561_003157</name>
</gene>
<organism evidence="5 6">
    <name type="scientific">Smittium simulii</name>
    <dbReference type="NCBI Taxonomy" id="133385"/>
    <lineage>
        <taxon>Eukaryota</taxon>
        <taxon>Fungi</taxon>
        <taxon>Fungi incertae sedis</taxon>
        <taxon>Zoopagomycota</taxon>
        <taxon>Kickxellomycotina</taxon>
        <taxon>Harpellomycetes</taxon>
        <taxon>Harpellales</taxon>
        <taxon>Legeriomycetaceae</taxon>
        <taxon>Smittium</taxon>
    </lineage>
</organism>
<dbReference type="Gene3D" id="6.10.140.910">
    <property type="match status" value="1"/>
</dbReference>
<dbReference type="GO" id="GO:0005085">
    <property type="term" value="F:guanyl-nucleotide exchange factor activity"/>
    <property type="evidence" value="ECO:0007669"/>
    <property type="project" value="InterPro"/>
</dbReference>
<evidence type="ECO:0000256" key="2">
    <source>
        <dbReference type="SAM" id="Coils"/>
    </source>
</evidence>
<accession>A0A2T9YML3</accession>
<feature type="coiled-coil region" evidence="2">
    <location>
        <begin position="158"/>
        <end position="218"/>
    </location>
</feature>
<evidence type="ECO:0000313" key="6">
    <source>
        <dbReference type="Proteomes" id="UP000245383"/>
    </source>
</evidence>
<comment type="caution">
    <text evidence="5">The sequence shown here is derived from an EMBL/GenBank/DDBJ whole genome shotgun (WGS) entry which is preliminary data.</text>
</comment>
<feature type="compositionally biased region" description="Basic and acidic residues" evidence="3">
    <location>
        <begin position="88"/>
        <end position="97"/>
    </location>
</feature>
<dbReference type="SUPFAM" id="SSF144284">
    <property type="entry name" value="Sec2 N-terminal region"/>
    <property type="match status" value="1"/>
</dbReference>
<evidence type="ECO:0000256" key="1">
    <source>
        <dbReference type="ARBA" id="ARBA00023054"/>
    </source>
</evidence>
<evidence type="ECO:0000313" key="5">
    <source>
        <dbReference type="EMBL" id="PVU93578.1"/>
    </source>
</evidence>
<dbReference type="AlphaFoldDB" id="A0A2T9YML3"/>
<name>A0A2T9YML3_9FUNG</name>
<evidence type="ECO:0000259" key="4">
    <source>
        <dbReference type="Pfam" id="PF06428"/>
    </source>
</evidence>
<dbReference type="CDD" id="cd21044">
    <property type="entry name" value="Rab11BD_RAB3IP_like"/>
    <property type="match status" value="1"/>
</dbReference>
<proteinExistence type="predicted"/>
<feature type="compositionally biased region" description="Polar residues" evidence="3">
    <location>
        <begin position="62"/>
        <end position="74"/>
    </location>
</feature>
<dbReference type="InterPro" id="IPR009449">
    <property type="entry name" value="Sec2_N"/>
</dbReference>
<dbReference type="PANTHER" id="PTHR14430">
    <property type="entry name" value="RABIN3-RELATED"/>
    <property type="match status" value="1"/>
</dbReference>
<reference evidence="5 6" key="1">
    <citation type="journal article" date="2018" name="MBio">
        <title>Comparative Genomics Reveals the Core Gene Toolbox for the Fungus-Insect Symbiosis.</title>
        <authorList>
            <person name="Wang Y."/>
            <person name="Stata M."/>
            <person name="Wang W."/>
            <person name="Stajich J.E."/>
            <person name="White M.M."/>
            <person name="Moncalvo J.M."/>
        </authorList>
    </citation>
    <scope>NUCLEOTIDE SEQUENCE [LARGE SCALE GENOMIC DNA]</scope>
    <source>
        <strain evidence="5 6">SWE-8-4</strain>
    </source>
</reference>
<dbReference type="GO" id="GO:0070319">
    <property type="term" value="C:Golgi to plasma membrane transport vesicle"/>
    <property type="evidence" value="ECO:0007669"/>
    <property type="project" value="TreeGrafter"/>
</dbReference>
<dbReference type="Pfam" id="PF25555">
    <property type="entry name" value="RAB3A-like_C"/>
    <property type="match status" value="1"/>
</dbReference>
<feature type="compositionally biased region" description="Basic and acidic residues" evidence="3">
    <location>
        <begin position="650"/>
        <end position="672"/>
    </location>
</feature>
<dbReference type="OrthoDB" id="5560525at2759"/>
<feature type="region of interest" description="Disordered" evidence="3">
    <location>
        <begin position="54"/>
        <end position="97"/>
    </location>
</feature>
<dbReference type="Pfam" id="PF06428">
    <property type="entry name" value="Sec2p"/>
    <property type="match status" value="1"/>
</dbReference>
<sequence length="700" mass="77925">MAQIPLASSPLPNYGTKENFEELELCLNSAASTLLSSQENLKLKLSSSYTDYKIPANPGSPKLSQNLDNHNSATDILDPSSSLSTNDKSSDDTLNDKDFTDVSSLCDKIELLEASLEAQLKKSASQNDQINDLRISLNAMNDKFVEQVNQTAEMAYSKELVESELEDLSRKLFEEANKMVFIEKKNSSQIQKKNSMLLRNIEDLRDLLENEKMQSSQLKQCLQSMSEESEINNVKHVSLRTISNSFNSSNESSSFITPFSLKSIFEIKNYTDTLYLNEFNEFIDISKQRNFSKLLSSSFMRYFMAEDIESCLRFGPKPRVSSKNIIDAITANSLQIEIAPPKNDPPINIENKNIAIRDSESSFTRTSISSFYKPTMTALGSRSALWERISGTIPPNPNGCQTCGKEGLCTYRFVLGLKPNEEWAYIDVACRDRLVAVCELYAFLRHLVNGRFSNRASSEILSDIMSLRLSLFFARFGLLSRAMDLDSALLSASLNAKNNFPESPQPFFLKSDSGFSPNSFNNDGNYSPTFSDNGDMNLSNPVISEVKNTSFAVSDNRNRSQSASITNIHSSQLSKKIPLVKAAPFSKNTSQNTTINSFLSSSLSTETSFSSLTINNDRPDKIITDASSLSSKQSIHVDNLAISDHLLESNKDNDNINHESKVSFDNGPDNHETPSPPTTAEIDSKLSEDRLPFPSITPEI</sequence>
<feature type="domain" description="GDP/GTP exchange factor Sec2 N-terminal" evidence="4">
    <location>
        <begin position="114"/>
        <end position="226"/>
    </location>
</feature>
<feature type="compositionally biased region" description="Basic and acidic residues" evidence="3">
    <location>
        <begin position="682"/>
        <end position="691"/>
    </location>
</feature>